<feature type="compositionally biased region" description="Acidic residues" evidence="1">
    <location>
        <begin position="31"/>
        <end position="40"/>
    </location>
</feature>
<feature type="region of interest" description="Disordered" evidence="1">
    <location>
        <begin position="1"/>
        <end position="50"/>
    </location>
</feature>
<protein>
    <submittedName>
        <fullName evidence="2">Uncharacterized protein</fullName>
    </submittedName>
</protein>
<name>A0A9I9E037_CUCME</name>
<evidence type="ECO:0000256" key="1">
    <source>
        <dbReference type="SAM" id="MobiDB-lite"/>
    </source>
</evidence>
<evidence type="ECO:0000313" key="2">
    <source>
        <dbReference type="EnsemblPlants" id="MELO3C026624.2.1"/>
    </source>
</evidence>
<reference evidence="2" key="1">
    <citation type="submission" date="2023-03" db="UniProtKB">
        <authorList>
            <consortium name="EnsemblPlants"/>
        </authorList>
    </citation>
    <scope>IDENTIFICATION</scope>
</reference>
<dbReference type="Gramene" id="MELO3C026624.2.1">
    <property type="protein sequence ID" value="MELO3C026624.2.1"/>
    <property type="gene ID" value="MELO3C026624.2"/>
</dbReference>
<sequence>MGQETRKTKVITGGVKSKKMEETSQYQSITFDEEERETEEMCQATRGTKS</sequence>
<dbReference type="EnsemblPlants" id="MELO3C026624.2.1">
    <property type="protein sequence ID" value="MELO3C026624.2.1"/>
    <property type="gene ID" value="MELO3C026624.2"/>
</dbReference>
<proteinExistence type="predicted"/>
<organism evidence="2">
    <name type="scientific">Cucumis melo</name>
    <name type="common">Muskmelon</name>
    <dbReference type="NCBI Taxonomy" id="3656"/>
    <lineage>
        <taxon>Eukaryota</taxon>
        <taxon>Viridiplantae</taxon>
        <taxon>Streptophyta</taxon>
        <taxon>Embryophyta</taxon>
        <taxon>Tracheophyta</taxon>
        <taxon>Spermatophyta</taxon>
        <taxon>Magnoliopsida</taxon>
        <taxon>eudicotyledons</taxon>
        <taxon>Gunneridae</taxon>
        <taxon>Pentapetalae</taxon>
        <taxon>rosids</taxon>
        <taxon>fabids</taxon>
        <taxon>Cucurbitales</taxon>
        <taxon>Cucurbitaceae</taxon>
        <taxon>Benincaseae</taxon>
        <taxon>Cucumis</taxon>
    </lineage>
</organism>
<dbReference type="AlphaFoldDB" id="A0A9I9E037"/>
<accession>A0A9I9E037</accession>